<organism evidence="9 10">
    <name type="scientific">Microvirga thermotolerans</name>
    <dbReference type="NCBI Taxonomy" id="2651334"/>
    <lineage>
        <taxon>Bacteria</taxon>
        <taxon>Pseudomonadati</taxon>
        <taxon>Pseudomonadota</taxon>
        <taxon>Alphaproteobacteria</taxon>
        <taxon>Hyphomicrobiales</taxon>
        <taxon>Methylobacteriaceae</taxon>
        <taxon>Microvirga</taxon>
    </lineage>
</organism>
<feature type="transmembrane region" description="Helical" evidence="7">
    <location>
        <begin position="125"/>
        <end position="149"/>
    </location>
</feature>
<keyword evidence="6 7" id="KW-0472">Membrane</keyword>
<keyword evidence="9" id="KW-0645">Protease</keyword>
<evidence type="ECO:0000256" key="6">
    <source>
        <dbReference type="ARBA" id="ARBA00023136"/>
    </source>
</evidence>
<dbReference type="SUPFAM" id="SSF144091">
    <property type="entry name" value="Rhomboid-like"/>
    <property type="match status" value="1"/>
</dbReference>
<gene>
    <name evidence="9" type="ORF">GDR74_11810</name>
</gene>
<keyword evidence="4" id="KW-0378">Hydrolase</keyword>
<feature type="transmembrane region" description="Helical" evidence="7">
    <location>
        <begin position="184"/>
        <end position="206"/>
    </location>
</feature>
<feature type="transmembrane region" description="Helical" evidence="7">
    <location>
        <begin position="237"/>
        <end position="258"/>
    </location>
</feature>
<feature type="transmembrane region" description="Helical" evidence="7">
    <location>
        <begin position="37"/>
        <end position="57"/>
    </location>
</feature>
<feature type="transmembrane region" description="Helical" evidence="7">
    <location>
        <begin position="161"/>
        <end position="178"/>
    </location>
</feature>
<evidence type="ECO:0000313" key="10">
    <source>
        <dbReference type="Proteomes" id="UP000325614"/>
    </source>
</evidence>
<dbReference type="PANTHER" id="PTHR43731:SF14">
    <property type="entry name" value="PRESENILIN-ASSOCIATED RHOMBOID-LIKE PROTEIN, MITOCHONDRIAL"/>
    <property type="match status" value="1"/>
</dbReference>
<dbReference type="InterPro" id="IPR050925">
    <property type="entry name" value="Rhomboid_protease_S54"/>
</dbReference>
<dbReference type="Pfam" id="PF01694">
    <property type="entry name" value="Rhomboid"/>
    <property type="match status" value="1"/>
</dbReference>
<comment type="subcellular location">
    <subcellularLocation>
        <location evidence="1">Membrane</location>
        <topology evidence="1">Multi-pass membrane protein</topology>
    </subcellularLocation>
</comment>
<sequence>MRSSGTSPGAPSLVRRVPPCKAFSMMPNPARSSREPILNLPSVVAWSIGVLVGIHALRSFLSEETDFRLLLDYAVIPARWAVAYGGVEVQEVLNALRRASSPESSSLVALGRFVLQDGEGRPWTALTYAFLHGSWSHVLINGIWLAAFGTPIARRCGTGRFLALAAVSAVGGAVLYAFMNSLQIIPMIGASAAVSGMMAAASWFMFAPAEWLPEGRPTLAHERRREGLLDIVRNRQVLIFLGVWFAANYLFGFVQPFGVADASIAWEAHVGGFLVGLAFFPLLDPLPPRRSRLPA</sequence>
<dbReference type="KEGG" id="mico:GDR74_11810"/>
<dbReference type="GO" id="GO:0004252">
    <property type="term" value="F:serine-type endopeptidase activity"/>
    <property type="evidence" value="ECO:0007669"/>
    <property type="project" value="InterPro"/>
</dbReference>
<dbReference type="InterPro" id="IPR022764">
    <property type="entry name" value="Peptidase_S54_rhomboid_dom"/>
</dbReference>
<dbReference type="PANTHER" id="PTHR43731">
    <property type="entry name" value="RHOMBOID PROTEASE"/>
    <property type="match status" value="1"/>
</dbReference>
<comment type="similarity">
    <text evidence="2">Belongs to the peptidase S54 family.</text>
</comment>
<feature type="transmembrane region" description="Helical" evidence="7">
    <location>
        <begin position="264"/>
        <end position="283"/>
    </location>
</feature>
<keyword evidence="5 7" id="KW-1133">Transmembrane helix</keyword>
<evidence type="ECO:0000313" key="9">
    <source>
        <dbReference type="EMBL" id="QFU16857.1"/>
    </source>
</evidence>
<accession>A0A5P9JW85</accession>
<dbReference type="AlphaFoldDB" id="A0A5P9JW85"/>
<evidence type="ECO:0000256" key="3">
    <source>
        <dbReference type="ARBA" id="ARBA00022692"/>
    </source>
</evidence>
<evidence type="ECO:0000256" key="2">
    <source>
        <dbReference type="ARBA" id="ARBA00009045"/>
    </source>
</evidence>
<proteinExistence type="inferred from homology"/>
<reference evidence="9 10" key="1">
    <citation type="submission" date="2019-10" db="EMBL/GenBank/DDBJ databases">
        <title>Isolation, Identification of Microvirga thermotolerans HR1, a novel thermophilic bacterium and Comparative Genomics of the genus Microvirga.</title>
        <authorList>
            <person name="Li J."/>
            <person name="Zhang W."/>
            <person name="Lin M."/>
            <person name="Wang J."/>
        </authorList>
    </citation>
    <scope>NUCLEOTIDE SEQUENCE [LARGE SCALE GENOMIC DNA]</scope>
    <source>
        <strain evidence="9 10">HR1</strain>
    </source>
</reference>
<dbReference type="GO" id="GO:0016020">
    <property type="term" value="C:membrane"/>
    <property type="evidence" value="ECO:0007669"/>
    <property type="project" value="UniProtKB-SubCell"/>
</dbReference>
<keyword evidence="3 7" id="KW-0812">Transmembrane</keyword>
<dbReference type="GO" id="GO:0006508">
    <property type="term" value="P:proteolysis"/>
    <property type="evidence" value="ECO:0007669"/>
    <property type="project" value="UniProtKB-KW"/>
</dbReference>
<keyword evidence="10" id="KW-1185">Reference proteome</keyword>
<dbReference type="InterPro" id="IPR035952">
    <property type="entry name" value="Rhomboid-like_sf"/>
</dbReference>
<evidence type="ECO:0000259" key="8">
    <source>
        <dbReference type="Pfam" id="PF01694"/>
    </source>
</evidence>
<name>A0A5P9JW85_9HYPH</name>
<feature type="domain" description="Peptidase S54 rhomboid" evidence="8">
    <location>
        <begin position="120"/>
        <end position="280"/>
    </location>
</feature>
<dbReference type="EMBL" id="CP045423">
    <property type="protein sequence ID" value="QFU16857.1"/>
    <property type="molecule type" value="Genomic_DNA"/>
</dbReference>
<evidence type="ECO:0000256" key="1">
    <source>
        <dbReference type="ARBA" id="ARBA00004141"/>
    </source>
</evidence>
<protein>
    <submittedName>
        <fullName evidence="9">Rhomboid family intramembrane serine protease</fullName>
    </submittedName>
</protein>
<dbReference type="Proteomes" id="UP000325614">
    <property type="component" value="Chromosome"/>
</dbReference>
<dbReference type="Gene3D" id="1.20.1540.10">
    <property type="entry name" value="Rhomboid-like"/>
    <property type="match status" value="1"/>
</dbReference>
<evidence type="ECO:0000256" key="5">
    <source>
        <dbReference type="ARBA" id="ARBA00022989"/>
    </source>
</evidence>
<evidence type="ECO:0000256" key="7">
    <source>
        <dbReference type="SAM" id="Phobius"/>
    </source>
</evidence>
<evidence type="ECO:0000256" key="4">
    <source>
        <dbReference type="ARBA" id="ARBA00022801"/>
    </source>
</evidence>